<evidence type="ECO:0000313" key="2">
    <source>
        <dbReference type="Proteomes" id="UP001154015"/>
    </source>
</evidence>
<name>A0ABM9H9E7_STRGL</name>
<proteinExistence type="predicted"/>
<gene>
    <name evidence="1" type="ORF">SGL43_07374</name>
</gene>
<accession>A0ABM9H9E7</accession>
<evidence type="ECO:0000313" key="1">
    <source>
        <dbReference type="EMBL" id="CAH9420316.1"/>
    </source>
</evidence>
<dbReference type="Proteomes" id="UP001154015">
    <property type="component" value="Unassembled WGS sequence"/>
</dbReference>
<organism evidence="1 2">
    <name type="scientific">Streptomyces globisporus</name>
    <dbReference type="NCBI Taxonomy" id="1908"/>
    <lineage>
        <taxon>Bacteria</taxon>
        <taxon>Bacillati</taxon>
        <taxon>Actinomycetota</taxon>
        <taxon>Actinomycetes</taxon>
        <taxon>Kitasatosporales</taxon>
        <taxon>Streptomycetaceae</taxon>
        <taxon>Streptomyces</taxon>
    </lineage>
</organism>
<dbReference type="EMBL" id="CAKXYP010000040">
    <property type="protein sequence ID" value="CAH9420316.1"/>
    <property type="molecule type" value="Genomic_DNA"/>
</dbReference>
<reference evidence="1" key="1">
    <citation type="submission" date="2022-03" db="EMBL/GenBank/DDBJ databases">
        <authorList>
            <person name="Leyn A S."/>
        </authorList>
    </citation>
    <scope>NUCLEOTIDE SEQUENCE</scope>
    <source>
        <strain evidence="1">Streptomyces globisporus 4-3</strain>
    </source>
</reference>
<keyword evidence="2" id="KW-1185">Reference proteome</keyword>
<sequence length="45" mass="4461">MRGVPPGQGADSAVARPGSVIPLRDAVVRCCWPGGALGSGRTVEG</sequence>
<protein>
    <submittedName>
        <fullName evidence="1">Uncharacterized protein</fullName>
    </submittedName>
</protein>
<comment type="caution">
    <text evidence="1">The sequence shown here is derived from an EMBL/GenBank/DDBJ whole genome shotgun (WGS) entry which is preliminary data.</text>
</comment>